<comment type="caution">
    <text evidence="2">The sequence shown here is derived from an EMBL/GenBank/DDBJ whole genome shotgun (WGS) entry which is preliminary data.</text>
</comment>
<organism evidence="2 3">
    <name type="scientific">Lasiosphaeria miniovina</name>
    <dbReference type="NCBI Taxonomy" id="1954250"/>
    <lineage>
        <taxon>Eukaryota</taxon>
        <taxon>Fungi</taxon>
        <taxon>Dikarya</taxon>
        <taxon>Ascomycota</taxon>
        <taxon>Pezizomycotina</taxon>
        <taxon>Sordariomycetes</taxon>
        <taxon>Sordariomycetidae</taxon>
        <taxon>Sordariales</taxon>
        <taxon>Lasiosphaeriaceae</taxon>
        <taxon>Lasiosphaeria</taxon>
    </lineage>
</organism>
<gene>
    <name evidence="2" type="ORF">B0T26DRAFT_400411</name>
</gene>
<name>A0AA40DQ98_9PEZI</name>
<evidence type="ECO:0000313" key="2">
    <source>
        <dbReference type="EMBL" id="KAK0709282.1"/>
    </source>
</evidence>
<keyword evidence="3" id="KW-1185">Reference proteome</keyword>
<protein>
    <submittedName>
        <fullName evidence="2">Uncharacterized protein</fullName>
    </submittedName>
</protein>
<proteinExistence type="predicted"/>
<evidence type="ECO:0000313" key="3">
    <source>
        <dbReference type="Proteomes" id="UP001172101"/>
    </source>
</evidence>
<keyword evidence="1" id="KW-0472">Membrane</keyword>
<feature type="transmembrane region" description="Helical" evidence="1">
    <location>
        <begin position="44"/>
        <end position="67"/>
    </location>
</feature>
<sequence>MCFWLVGVECVCVFVCVCLCVWFMGPAQSNGWNKSGNLLETPLFLSLAFLSIRFVLRLVLALFAWFVPVPFHFFAFFERVSHIDRGTELGNGSRPLGHQGSPPPAHMGTQSHDLACMRAPAWPHTAVRGKLFGGALAHPFGKGWPNLGPSQRDRGRRHLHRLCEICA</sequence>
<keyword evidence="1" id="KW-0812">Transmembrane</keyword>
<dbReference type="EMBL" id="JAUIRO010000006">
    <property type="protein sequence ID" value="KAK0709282.1"/>
    <property type="molecule type" value="Genomic_DNA"/>
</dbReference>
<dbReference type="AlphaFoldDB" id="A0AA40DQ98"/>
<keyword evidence="1" id="KW-1133">Transmembrane helix</keyword>
<dbReference type="RefSeq" id="XP_060292586.1">
    <property type="nucleotide sequence ID" value="XM_060434813.1"/>
</dbReference>
<reference evidence="2" key="1">
    <citation type="submission" date="2023-06" db="EMBL/GenBank/DDBJ databases">
        <title>Genome-scale phylogeny and comparative genomics of the fungal order Sordariales.</title>
        <authorList>
            <consortium name="Lawrence Berkeley National Laboratory"/>
            <person name="Hensen N."/>
            <person name="Bonometti L."/>
            <person name="Westerberg I."/>
            <person name="Brannstrom I.O."/>
            <person name="Guillou S."/>
            <person name="Cros-Aarteil S."/>
            <person name="Calhoun S."/>
            <person name="Haridas S."/>
            <person name="Kuo A."/>
            <person name="Mondo S."/>
            <person name="Pangilinan J."/>
            <person name="Riley R."/>
            <person name="LaButti K."/>
            <person name="Andreopoulos B."/>
            <person name="Lipzen A."/>
            <person name="Chen C."/>
            <person name="Yanf M."/>
            <person name="Daum C."/>
            <person name="Ng V."/>
            <person name="Clum A."/>
            <person name="Steindorff A."/>
            <person name="Ohm R."/>
            <person name="Martin F."/>
            <person name="Silar P."/>
            <person name="Natvig D."/>
            <person name="Lalanne C."/>
            <person name="Gautier V."/>
            <person name="Ament-velasquez S.L."/>
            <person name="Kruys A."/>
            <person name="Hutchinson M.I."/>
            <person name="Powell A.J."/>
            <person name="Barry K."/>
            <person name="Miller A.N."/>
            <person name="Grigoriev I.V."/>
            <person name="Debuchy R."/>
            <person name="Gladieux P."/>
            <person name="Thoren M.H."/>
            <person name="Johannesson H."/>
        </authorList>
    </citation>
    <scope>NUCLEOTIDE SEQUENCE</scope>
    <source>
        <strain evidence="2">SMH2392-1A</strain>
    </source>
</reference>
<evidence type="ECO:0000256" key="1">
    <source>
        <dbReference type="SAM" id="Phobius"/>
    </source>
</evidence>
<feature type="transmembrane region" description="Helical" evidence="1">
    <location>
        <begin position="5"/>
        <end position="24"/>
    </location>
</feature>
<accession>A0AA40DQ98</accession>
<dbReference type="Proteomes" id="UP001172101">
    <property type="component" value="Unassembled WGS sequence"/>
</dbReference>
<dbReference type="GeneID" id="85318083"/>